<gene>
    <name evidence="1" type="ORF">LCGC14_1833510</name>
</gene>
<dbReference type="EMBL" id="LAZR01018143">
    <property type="protein sequence ID" value="KKL97537.1"/>
    <property type="molecule type" value="Genomic_DNA"/>
</dbReference>
<evidence type="ECO:0000313" key="1">
    <source>
        <dbReference type="EMBL" id="KKL97537.1"/>
    </source>
</evidence>
<reference evidence="1" key="1">
    <citation type="journal article" date="2015" name="Nature">
        <title>Complex archaea that bridge the gap between prokaryotes and eukaryotes.</title>
        <authorList>
            <person name="Spang A."/>
            <person name="Saw J.H."/>
            <person name="Jorgensen S.L."/>
            <person name="Zaremba-Niedzwiedzka K."/>
            <person name="Martijn J."/>
            <person name="Lind A.E."/>
            <person name="van Eijk R."/>
            <person name="Schleper C."/>
            <person name="Guy L."/>
            <person name="Ettema T.J."/>
        </authorList>
    </citation>
    <scope>NUCLEOTIDE SEQUENCE</scope>
</reference>
<accession>A0A0F9JEV1</accession>
<comment type="caution">
    <text evidence="1">The sequence shown here is derived from an EMBL/GenBank/DDBJ whole genome shotgun (WGS) entry which is preliminary data.</text>
</comment>
<dbReference type="AlphaFoldDB" id="A0A0F9JEV1"/>
<sequence length="55" mass="6170">MLDVAVVVRNTRRKTRIINPLRRSSHLESLKRQQKAEAGVAGMTEVQKHVSTLCG</sequence>
<protein>
    <submittedName>
        <fullName evidence="1">Uncharacterized protein</fullName>
    </submittedName>
</protein>
<name>A0A0F9JEV1_9ZZZZ</name>
<organism evidence="1">
    <name type="scientific">marine sediment metagenome</name>
    <dbReference type="NCBI Taxonomy" id="412755"/>
    <lineage>
        <taxon>unclassified sequences</taxon>
        <taxon>metagenomes</taxon>
        <taxon>ecological metagenomes</taxon>
    </lineage>
</organism>
<proteinExistence type="predicted"/>